<keyword evidence="2" id="KW-1185">Reference proteome</keyword>
<feature type="non-terminal residue" evidence="1">
    <location>
        <position position="1"/>
    </location>
</feature>
<organism evidence="1 2">
    <name type="scientific">Pararge aegeria aegeria</name>
    <dbReference type="NCBI Taxonomy" id="348720"/>
    <lineage>
        <taxon>Eukaryota</taxon>
        <taxon>Metazoa</taxon>
        <taxon>Ecdysozoa</taxon>
        <taxon>Arthropoda</taxon>
        <taxon>Hexapoda</taxon>
        <taxon>Insecta</taxon>
        <taxon>Pterygota</taxon>
        <taxon>Neoptera</taxon>
        <taxon>Endopterygota</taxon>
        <taxon>Lepidoptera</taxon>
        <taxon>Glossata</taxon>
        <taxon>Ditrysia</taxon>
        <taxon>Papilionoidea</taxon>
        <taxon>Nymphalidae</taxon>
        <taxon>Satyrinae</taxon>
        <taxon>Satyrini</taxon>
        <taxon>Parargina</taxon>
        <taxon>Pararge</taxon>
    </lineage>
</organism>
<reference evidence="1" key="1">
    <citation type="submission" date="2022-03" db="EMBL/GenBank/DDBJ databases">
        <authorList>
            <person name="Lindestad O."/>
        </authorList>
    </citation>
    <scope>NUCLEOTIDE SEQUENCE</scope>
</reference>
<accession>A0A8S4QZZ0</accession>
<dbReference type="AlphaFoldDB" id="A0A8S4QZZ0"/>
<comment type="caution">
    <text evidence="1">The sequence shown here is derived from an EMBL/GenBank/DDBJ whole genome shotgun (WGS) entry which is preliminary data.</text>
</comment>
<protein>
    <submittedName>
        <fullName evidence="1">Jg18820 protein</fullName>
    </submittedName>
</protein>
<evidence type="ECO:0000313" key="2">
    <source>
        <dbReference type="Proteomes" id="UP000838756"/>
    </source>
</evidence>
<sequence>GEYLMEKPEGRLEADLAVAKIHGVTLWQATTTSLCILTTSQALVAIQSIWR</sequence>
<dbReference type="EMBL" id="CAKXAJ010023722">
    <property type="protein sequence ID" value="CAH2228000.1"/>
    <property type="molecule type" value="Genomic_DNA"/>
</dbReference>
<name>A0A8S4QZZ0_9NEOP</name>
<evidence type="ECO:0000313" key="1">
    <source>
        <dbReference type="EMBL" id="CAH2228000.1"/>
    </source>
</evidence>
<dbReference type="Proteomes" id="UP000838756">
    <property type="component" value="Unassembled WGS sequence"/>
</dbReference>
<gene>
    <name evidence="1" type="primary">jg18820</name>
    <name evidence="1" type="ORF">PAEG_LOCUS8183</name>
</gene>
<proteinExistence type="predicted"/>